<evidence type="ECO:0000313" key="1">
    <source>
        <dbReference type="EMBL" id="SDE02815.1"/>
    </source>
</evidence>
<evidence type="ECO:0000313" key="2">
    <source>
        <dbReference type="Proteomes" id="UP000243205"/>
    </source>
</evidence>
<reference evidence="2" key="1">
    <citation type="submission" date="2016-10" db="EMBL/GenBank/DDBJ databases">
        <authorList>
            <person name="Varghese N."/>
            <person name="Submissions S."/>
        </authorList>
    </citation>
    <scope>NUCLEOTIDE SEQUENCE [LARGE SCALE GENOMIC DNA]</scope>
    <source>
        <strain evidence="2">DSM 8987</strain>
    </source>
</reference>
<name>A0A1G6ZLY9_9BACT</name>
<gene>
    <name evidence="1" type="ORF">SAMN05661003_10316</name>
</gene>
<dbReference type="Gene3D" id="3.30.1490.300">
    <property type="match status" value="1"/>
</dbReference>
<dbReference type="Proteomes" id="UP000243205">
    <property type="component" value="Unassembled WGS sequence"/>
</dbReference>
<protein>
    <submittedName>
        <fullName evidence="1">MSHA biogenesis protein MshI</fullName>
    </submittedName>
</protein>
<dbReference type="OrthoDB" id="5296002at2"/>
<dbReference type="RefSeq" id="WP_092076513.1">
    <property type="nucleotide sequence ID" value="NZ_FNAQ01000003.1"/>
</dbReference>
<proteinExistence type="predicted"/>
<dbReference type="Gene3D" id="3.30.420.40">
    <property type="match status" value="2"/>
</dbReference>
<accession>A0A1G6ZLY9</accession>
<dbReference type="AlphaFoldDB" id="A0A1G6ZLY9"/>
<organism evidence="1 2">
    <name type="scientific">Desulfuromonas thiophila</name>
    <dbReference type="NCBI Taxonomy" id="57664"/>
    <lineage>
        <taxon>Bacteria</taxon>
        <taxon>Pseudomonadati</taxon>
        <taxon>Thermodesulfobacteriota</taxon>
        <taxon>Desulfuromonadia</taxon>
        <taxon>Desulfuromonadales</taxon>
        <taxon>Desulfuromonadaceae</taxon>
        <taxon>Desulfuromonas</taxon>
    </lineage>
</organism>
<dbReference type="STRING" id="57664.SAMN05661003_10316"/>
<keyword evidence="2" id="KW-1185">Reference proteome</keyword>
<sequence>MADGVALACVEQTPAGARLCWLEALAGPPEQQGALLCACVERRQAAGLPTVLLLARGSYNLIQTERPEVPDNELSEALRWQLRDLFDFPAEQAIIEAVTFDQAAAGQPLTFAVAASSARLRPLVAQVRDQAGLDLRVIDIPELVLRELLRDEQSSQRGVALLCLWPGSGLVLVSRAGELCMARRFNIGLDELTALAEPVTDGIEISAAQQEMLDALVLEVQRSLDYYESHITRQPVSRVLVAPLRQPLPGLIDYLNSYLTPETLFIPLQSYLADLPEDEALCAFGFTALAAALRALRETS</sequence>
<dbReference type="EMBL" id="FNAQ01000003">
    <property type="protein sequence ID" value="SDE02815.1"/>
    <property type="molecule type" value="Genomic_DNA"/>
</dbReference>